<evidence type="ECO:0000313" key="9">
    <source>
        <dbReference type="Proteomes" id="UP000326759"/>
    </source>
</evidence>
<feature type="repeat" description="WD" evidence="4">
    <location>
        <begin position="222"/>
        <end position="263"/>
    </location>
</feature>
<dbReference type="InterPro" id="IPR001680">
    <property type="entry name" value="WD40_rpt"/>
</dbReference>
<dbReference type="PANTHER" id="PTHR44019:SF8">
    <property type="entry name" value="POC1 CENTRIOLAR PROTEIN HOMOLOG"/>
    <property type="match status" value="1"/>
</dbReference>
<keyword evidence="1 4" id="KW-0853">WD repeat</keyword>
<keyword evidence="2" id="KW-0677">Repeat</keyword>
<feature type="coiled-coil region" evidence="5">
    <location>
        <begin position="400"/>
        <end position="427"/>
    </location>
</feature>
<dbReference type="GO" id="GO:0036064">
    <property type="term" value="C:ciliary basal body"/>
    <property type="evidence" value="ECO:0007669"/>
    <property type="project" value="TreeGrafter"/>
</dbReference>
<dbReference type="InterPro" id="IPR020472">
    <property type="entry name" value="WD40_PAC1"/>
</dbReference>
<evidence type="ECO:0000256" key="5">
    <source>
        <dbReference type="SAM" id="Coils"/>
    </source>
</evidence>
<feature type="repeat" description="WD" evidence="4">
    <location>
        <begin position="138"/>
        <end position="179"/>
    </location>
</feature>
<dbReference type="InterPro" id="IPR015943">
    <property type="entry name" value="WD40/YVTN_repeat-like_dom_sf"/>
</dbReference>
<evidence type="ECO:0000313" key="8">
    <source>
        <dbReference type="EMBL" id="KAB7493907.1"/>
    </source>
</evidence>
<dbReference type="PROSITE" id="PS00678">
    <property type="entry name" value="WD_REPEATS_1"/>
    <property type="match status" value="1"/>
</dbReference>
<feature type="compositionally biased region" description="Polar residues" evidence="6">
    <location>
        <begin position="353"/>
        <end position="376"/>
    </location>
</feature>
<evidence type="ECO:0000256" key="6">
    <source>
        <dbReference type="SAM" id="MobiDB-lite"/>
    </source>
</evidence>
<feature type="repeat" description="WD" evidence="4">
    <location>
        <begin position="190"/>
        <end position="221"/>
    </location>
</feature>
<dbReference type="PROSITE" id="PS50294">
    <property type="entry name" value="WD_REPEATS_REGION"/>
    <property type="match status" value="6"/>
</dbReference>
<accession>A0A5N5SIU4</accession>
<evidence type="ECO:0000256" key="4">
    <source>
        <dbReference type="PROSITE-ProRule" id="PRU00221"/>
    </source>
</evidence>
<evidence type="ECO:0000256" key="1">
    <source>
        <dbReference type="ARBA" id="ARBA00022574"/>
    </source>
</evidence>
<feature type="repeat" description="WD" evidence="4">
    <location>
        <begin position="12"/>
        <end position="53"/>
    </location>
</feature>
<dbReference type="InterPro" id="IPR019775">
    <property type="entry name" value="WD40_repeat_CS"/>
</dbReference>
<feature type="repeat" description="WD" evidence="4">
    <location>
        <begin position="54"/>
        <end position="85"/>
    </location>
</feature>
<dbReference type="Proteomes" id="UP000326759">
    <property type="component" value="Unassembled WGS sequence"/>
</dbReference>
<keyword evidence="7" id="KW-0472">Membrane</keyword>
<feature type="transmembrane region" description="Helical" evidence="7">
    <location>
        <begin position="445"/>
        <end position="471"/>
    </location>
</feature>
<dbReference type="InterPro" id="IPR036322">
    <property type="entry name" value="WD40_repeat_dom_sf"/>
</dbReference>
<evidence type="ECO:0000256" key="2">
    <source>
        <dbReference type="ARBA" id="ARBA00022737"/>
    </source>
</evidence>
<keyword evidence="5" id="KW-0175">Coiled coil</keyword>
<evidence type="ECO:0000256" key="7">
    <source>
        <dbReference type="SAM" id="Phobius"/>
    </source>
</evidence>
<feature type="repeat" description="WD" evidence="4">
    <location>
        <begin position="96"/>
        <end position="137"/>
    </location>
</feature>
<comment type="caution">
    <text evidence="8">The sequence shown here is derived from an EMBL/GenBank/DDBJ whole genome shotgun (WGS) entry which is preliminary data.</text>
</comment>
<keyword evidence="7" id="KW-1133">Transmembrane helix</keyword>
<feature type="region of interest" description="Disordered" evidence="6">
    <location>
        <begin position="353"/>
        <end position="382"/>
    </location>
</feature>
<dbReference type="PRINTS" id="PR00320">
    <property type="entry name" value="GPROTEINBRPT"/>
</dbReference>
<comment type="similarity">
    <text evidence="3">Belongs to the WD repeat POC1 family.</text>
</comment>
<proteinExistence type="inferred from homology"/>
<keyword evidence="9" id="KW-1185">Reference proteome</keyword>
<gene>
    <name evidence="8" type="primary">poc1a</name>
    <name evidence="8" type="ORF">Anas_00925</name>
</gene>
<name>A0A5N5SIU4_9CRUS</name>
<dbReference type="PANTHER" id="PTHR44019">
    <property type="entry name" value="WD REPEAT-CONTAINING PROTEIN 55"/>
    <property type="match status" value="1"/>
</dbReference>
<protein>
    <submittedName>
        <fullName evidence="8">POC1 centriolar-like protein A</fullName>
    </submittedName>
</protein>
<keyword evidence="7" id="KW-0812">Transmembrane</keyword>
<dbReference type="PROSITE" id="PS50082">
    <property type="entry name" value="WD_REPEATS_2"/>
    <property type="match status" value="7"/>
</dbReference>
<dbReference type="SMART" id="SM00320">
    <property type="entry name" value="WD40"/>
    <property type="match status" value="7"/>
</dbReference>
<dbReference type="GO" id="GO:0060271">
    <property type="term" value="P:cilium assembly"/>
    <property type="evidence" value="ECO:0007669"/>
    <property type="project" value="TreeGrafter"/>
</dbReference>
<dbReference type="OrthoDB" id="10264588at2759"/>
<evidence type="ECO:0000256" key="3">
    <source>
        <dbReference type="ARBA" id="ARBA00037984"/>
    </source>
</evidence>
<sequence>MAEEDPCLERHFKGHKDSITALDFNPNGKQLVSSSLDSTIMVWNFKQQMRAYRFVGHADQIYDVCFSPTGNFMASGSRDKTVRLWVPSIRGESTEFRAHTNTVRSVHFSPDGQQIATGSDDKTIKIWTIHRQKFLSSISSHSNWVRCVRYSPGGNMLISCADDRTVKLHDINSSTTIHSFHELRGSPHCVTFHPSETSVAVGNSDRSVKIYDLRSRKLLQHYSSHSAGVNKLSFHPSGYILLTASSDGTLKMFDVLEGRPIYTLHGHQNGVLCCNFDSTGDYFASGGCDKQVMVWKTNFTPPEEVCKELEMTISSPSNIEKPHDVTAFINGDGENTDEEEALSNLASMNMKSDCHSSQTISNNERTQKNGSTKTPGSSDDETSTTLLSLMRTLEHMSSQITTLTQTVVLLEERVSRMENQMKTVINDNLEFVSISKMHFRDGTNYFLLVRILTNIYYHLTMSIITLIILYIK</sequence>
<organism evidence="8 9">
    <name type="scientific">Armadillidium nasatum</name>
    <dbReference type="NCBI Taxonomy" id="96803"/>
    <lineage>
        <taxon>Eukaryota</taxon>
        <taxon>Metazoa</taxon>
        <taxon>Ecdysozoa</taxon>
        <taxon>Arthropoda</taxon>
        <taxon>Crustacea</taxon>
        <taxon>Multicrustacea</taxon>
        <taxon>Malacostraca</taxon>
        <taxon>Eumalacostraca</taxon>
        <taxon>Peracarida</taxon>
        <taxon>Isopoda</taxon>
        <taxon>Oniscidea</taxon>
        <taxon>Crinocheta</taxon>
        <taxon>Armadillidiidae</taxon>
        <taxon>Armadillidium</taxon>
    </lineage>
</organism>
<dbReference type="EMBL" id="SEYY01024766">
    <property type="protein sequence ID" value="KAB7493907.1"/>
    <property type="molecule type" value="Genomic_DNA"/>
</dbReference>
<dbReference type="CDD" id="cd00200">
    <property type="entry name" value="WD40"/>
    <property type="match status" value="1"/>
</dbReference>
<dbReference type="Gene3D" id="2.130.10.10">
    <property type="entry name" value="YVTN repeat-like/Quinoprotein amine dehydrogenase"/>
    <property type="match status" value="2"/>
</dbReference>
<dbReference type="GO" id="GO:0005814">
    <property type="term" value="C:centriole"/>
    <property type="evidence" value="ECO:0007669"/>
    <property type="project" value="TreeGrafter"/>
</dbReference>
<dbReference type="AlphaFoldDB" id="A0A5N5SIU4"/>
<dbReference type="Pfam" id="PF00400">
    <property type="entry name" value="WD40"/>
    <property type="match status" value="7"/>
</dbReference>
<dbReference type="InterPro" id="IPR050505">
    <property type="entry name" value="WDR55/POC1"/>
</dbReference>
<reference evidence="8 9" key="1">
    <citation type="journal article" date="2019" name="PLoS Biol.">
        <title>Sex chromosomes control vertical transmission of feminizing Wolbachia symbionts in an isopod.</title>
        <authorList>
            <person name="Becking T."/>
            <person name="Chebbi M.A."/>
            <person name="Giraud I."/>
            <person name="Moumen B."/>
            <person name="Laverre T."/>
            <person name="Caubet Y."/>
            <person name="Peccoud J."/>
            <person name="Gilbert C."/>
            <person name="Cordaux R."/>
        </authorList>
    </citation>
    <scope>NUCLEOTIDE SEQUENCE [LARGE SCALE GENOMIC DNA]</scope>
    <source>
        <strain evidence="8">ANa2</strain>
        <tissue evidence="8">Whole body excluding digestive tract and cuticle</tissue>
    </source>
</reference>
<dbReference type="SUPFAM" id="SSF50978">
    <property type="entry name" value="WD40 repeat-like"/>
    <property type="match status" value="1"/>
</dbReference>
<feature type="repeat" description="WD" evidence="4">
    <location>
        <begin position="264"/>
        <end position="296"/>
    </location>
</feature>